<proteinExistence type="inferred from homology"/>
<keyword evidence="3" id="KW-0378">Hydrolase</keyword>
<dbReference type="Gene3D" id="3.90.1720.10">
    <property type="entry name" value="endopeptidase domain like (from Nostoc punctiforme)"/>
    <property type="match status" value="1"/>
</dbReference>
<dbReference type="PROSITE" id="PS51935">
    <property type="entry name" value="NLPC_P60"/>
    <property type="match status" value="1"/>
</dbReference>
<protein>
    <recommendedName>
        <fullName evidence="6">NlpC/P60 domain-containing protein</fullName>
    </recommendedName>
</protein>
<reference evidence="7 8" key="1">
    <citation type="submission" date="2021-04" db="EMBL/GenBank/DDBJ databases">
        <authorList>
            <person name="Rodrigo-Torres L."/>
            <person name="Arahal R. D."/>
            <person name="Lucena T."/>
        </authorList>
    </citation>
    <scope>NUCLEOTIDE SEQUENCE [LARGE SCALE GENOMIC DNA]</scope>
    <source>
        <strain evidence="7 8">CECT 30171</strain>
    </source>
</reference>
<gene>
    <name evidence="7" type="ORF">LYB30171_01960</name>
</gene>
<keyword evidence="8" id="KW-1185">Reference proteome</keyword>
<keyword evidence="2" id="KW-0645">Protease</keyword>
<dbReference type="SUPFAM" id="SSF54001">
    <property type="entry name" value="Cysteine proteinases"/>
    <property type="match status" value="1"/>
</dbReference>
<dbReference type="Proteomes" id="UP000680116">
    <property type="component" value="Chromosome"/>
</dbReference>
<keyword evidence="5" id="KW-0732">Signal</keyword>
<evidence type="ECO:0000256" key="3">
    <source>
        <dbReference type="ARBA" id="ARBA00022801"/>
    </source>
</evidence>
<evidence type="ECO:0000313" key="7">
    <source>
        <dbReference type="EMBL" id="CAG4975583.1"/>
    </source>
</evidence>
<evidence type="ECO:0000259" key="6">
    <source>
        <dbReference type="PROSITE" id="PS51935"/>
    </source>
</evidence>
<dbReference type="PANTHER" id="PTHR47053">
    <property type="entry name" value="MUREIN DD-ENDOPEPTIDASE MEPH-RELATED"/>
    <property type="match status" value="1"/>
</dbReference>
<feature type="domain" description="NlpC/P60" evidence="6">
    <location>
        <begin position="93"/>
        <end position="217"/>
    </location>
</feature>
<organism evidence="7 8">
    <name type="scientific">Novilysobacter luteus</name>
    <dbReference type="NCBI Taxonomy" id="2822368"/>
    <lineage>
        <taxon>Bacteria</taxon>
        <taxon>Pseudomonadati</taxon>
        <taxon>Pseudomonadota</taxon>
        <taxon>Gammaproteobacteria</taxon>
        <taxon>Lysobacterales</taxon>
        <taxon>Lysobacteraceae</taxon>
        <taxon>Novilysobacter</taxon>
    </lineage>
</organism>
<evidence type="ECO:0000256" key="1">
    <source>
        <dbReference type="ARBA" id="ARBA00007074"/>
    </source>
</evidence>
<dbReference type="InterPro" id="IPR038765">
    <property type="entry name" value="Papain-like_cys_pep_sf"/>
</dbReference>
<dbReference type="Pfam" id="PF00877">
    <property type="entry name" value="NLPC_P60"/>
    <property type="match status" value="1"/>
</dbReference>
<feature type="chain" id="PRO_5046493364" description="NlpC/P60 domain-containing protein" evidence="5">
    <location>
        <begin position="42"/>
        <end position="219"/>
    </location>
</feature>
<keyword evidence="4" id="KW-0788">Thiol protease</keyword>
<evidence type="ECO:0000313" key="8">
    <source>
        <dbReference type="Proteomes" id="UP000680116"/>
    </source>
</evidence>
<evidence type="ECO:0000256" key="2">
    <source>
        <dbReference type="ARBA" id="ARBA00022670"/>
    </source>
</evidence>
<sequence>MTTKTPGQGRPNTSAARTPRAATRLLLSILLAAAPALPAFAQQATPATAANAPALMPDAMTLPDRALMLASDINTLLVSGKTAAVAADYQPTDGKVKNVLQRALALLGTPYRWGGTSPDKGFDCSGLVSYVFRNALGVELPRVSRDQARTGELIADKSELAEGDLVFFGKRGRVDHVGIYVGEGRFVHAPSTGKDVMVSSLETGYWSGKYMQARRVAGI</sequence>
<accession>A0ABM8UH92</accession>
<name>A0ABM8UH92_9GAMM</name>
<feature type="signal peptide" evidence="5">
    <location>
        <begin position="1"/>
        <end position="41"/>
    </location>
</feature>
<dbReference type="PANTHER" id="PTHR47053:SF1">
    <property type="entry name" value="MUREIN DD-ENDOPEPTIDASE MEPH-RELATED"/>
    <property type="match status" value="1"/>
</dbReference>
<evidence type="ECO:0000256" key="4">
    <source>
        <dbReference type="ARBA" id="ARBA00022807"/>
    </source>
</evidence>
<comment type="similarity">
    <text evidence="1">Belongs to the peptidase C40 family.</text>
</comment>
<evidence type="ECO:0000256" key="5">
    <source>
        <dbReference type="SAM" id="SignalP"/>
    </source>
</evidence>
<dbReference type="InterPro" id="IPR000064">
    <property type="entry name" value="NLP_P60_dom"/>
</dbReference>
<dbReference type="InterPro" id="IPR051202">
    <property type="entry name" value="Peptidase_C40"/>
</dbReference>
<dbReference type="RefSeq" id="WP_215218507.1">
    <property type="nucleotide sequence ID" value="NZ_OU015430.1"/>
</dbReference>
<dbReference type="EMBL" id="OU015430">
    <property type="protein sequence ID" value="CAG4975583.1"/>
    <property type="molecule type" value="Genomic_DNA"/>
</dbReference>